<dbReference type="Proteomes" id="UP000257457">
    <property type="component" value="Segment"/>
</dbReference>
<dbReference type="GeneID" id="65114766"/>
<reference evidence="1 2" key="1">
    <citation type="submission" date="2018-06" db="EMBL/GenBank/DDBJ databases">
        <title>Uncovering a Universe of Circular DNA Viruses in Animal Metagenomes.</title>
        <authorList>
            <person name="Tisza M."/>
            <person name="Buck C."/>
            <person name="Pastrana D."/>
            <person name="Welch N."/>
            <person name="Peretti A."/>
        </authorList>
    </citation>
    <scope>NUCLEOTIDE SEQUENCE [LARGE SCALE GENOMIC DNA]</scope>
    <source>
        <strain evidence="1">Ctcc615</strain>
    </source>
</reference>
<organism evidence="1 2">
    <name type="scientific">crAssphage sp. isolate ctcc615</name>
    <dbReference type="NCBI Taxonomy" id="2989853"/>
    <lineage>
        <taxon>Viruses</taxon>
        <taxon>Duplodnaviria</taxon>
        <taxon>Heunggongvirae</taxon>
        <taxon>Uroviricota</taxon>
        <taxon>Caudoviricetes</taxon>
        <taxon>Crassvirales</taxon>
        <taxon>Intestiviridae</taxon>
        <taxon>Obtuvirinae</taxon>
        <taxon>Wotdevirus</taxon>
        <taxon>Wotdevirus murinus</taxon>
    </lineage>
</organism>
<evidence type="ECO:0000313" key="2">
    <source>
        <dbReference type="Proteomes" id="UP000257457"/>
    </source>
</evidence>
<keyword evidence="2" id="KW-1185">Reference proteome</keyword>
<proteinExistence type="predicted"/>
<accession>A0A345BNX7</accession>
<dbReference type="EMBL" id="MH552500">
    <property type="protein sequence ID" value="AXF52148.1"/>
    <property type="molecule type" value="Genomic_DNA"/>
</dbReference>
<protein>
    <submittedName>
        <fullName evidence="1">Peptidoglycan-binding domain 1 protein</fullName>
    </submittedName>
</protein>
<name>A0A345BNX7_9CAUD</name>
<evidence type="ECO:0000313" key="1">
    <source>
        <dbReference type="EMBL" id="AXF52148.1"/>
    </source>
</evidence>
<dbReference type="RefSeq" id="YP_010097104.1">
    <property type="nucleotide sequence ID" value="NC_055756.1"/>
</dbReference>
<sequence length="208" mass="23946">MKDKLYIKCKSCNFEKLFSKKGYSYFTKGNYNLNIIGIRSNQEHKVTNSYDDYLVVIYNTETGWKRQIYTITTQPGTATMLNPSNNKGTAILVPSQYKGTYAIDKHQGKYKALCQRNKPVKVYRDNNRDKIYDYNVSSIESGMFGINIHRSNEAYIRSTIDGYSAGCQVFNDPKEFNSFMTIVEKSAALYGNSFTYTLITEDDINEME</sequence>